<evidence type="ECO:0000256" key="2">
    <source>
        <dbReference type="ARBA" id="ARBA00022771"/>
    </source>
</evidence>
<feature type="region of interest" description="Disordered" evidence="6">
    <location>
        <begin position="72"/>
        <end position="96"/>
    </location>
</feature>
<dbReference type="EMBL" id="CM007895">
    <property type="protein sequence ID" value="OTG22331.1"/>
    <property type="molecule type" value="Genomic_DNA"/>
</dbReference>
<evidence type="ECO:0000256" key="1">
    <source>
        <dbReference type="ARBA" id="ARBA00022723"/>
    </source>
</evidence>
<reference evidence="9" key="1">
    <citation type="journal article" date="2017" name="Nature">
        <title>The sunflower genome provides insights into oil metabolism, flowering and Asterid evolution.</title>
        <authorList>
            <person name="Badouin H."/>
            <person name="Gouzy J."/>
            <person name="Grassa C.J."/>
            <person name="Murat F."/>
            <person name="Staton S.E."/>
            <person name="Cottret L."/>
            <person name="Lelandais-Briere C."/>
            <person name="Owens G.L."/>
            <person name="Carrere S."/>
            <person name="Mayjonade B."/>
            <person name="Legrand L."/>
            <person name="Gill N."/>
            <person name="Kane N.C."/>
            <person name="Bowers J.E."/>
            <person name="Hubner S."/>
            <person name="Bellec A."/>
            <person name="Berard A."/>
            <person name="Berges H."/>
            <person name="Blanchet N."/>
            <person name="Boniface M.C."/>
            <person name="Brunel D."/>
            <person name="Catrice O."/>
            <person name="Chaidir N."/>
            <person name="Claudel C."/>
            <person name="Donnadieu C."/>
            <person name="Faraut T."/>
            <person name="Fievet G."/>
            <person name="Helmstetter N."/>
            <person name="King M."/>
            <person name="Knapp S.J."/>
            <person name="Lai Z."/>
            <person name="Le Paslier M.C."/>
            <person name="Lippi Y."/>
            <person name="Lorenzon L."/>
            <person name="Mandel J.R."/>
            <person name="Marage G."/>
            <person name="Marchand G."/>
            <person name="Marquand E."/>
            <person name="Bret-Mestries E."/>
            <person name="Morien E."/>
            <person name="Nambeesan S."/>
            <person name="Nguyen T."/>
            <person name="Pegot-Espagnet P."/>
            <person name="Pouilly N."/>
            <person name="Raftis F."/>
            <person name="Sallet E."/>
            <person name="Schiex T."/>
            <person name="Thomas J."/>
            <person name="Vandecasteele C."/>
            <person name="Vares D."/>
            <person name="Vear F."/>
            <person name="Vautrin S."/>
            <person name="Crespi M."/>
            <person name="Mangin B."/>
            <person name="Burke J.M."/>
            <person name="Salse J."/>
            <person name="Munos S."/>
            <person name="Vincourt P."/>
            <person name="Rieseberg L.H."/>
            <person name="Langlade N.B."/>
        </authorList>
    </citation>
    <scope>NUCLEOTIDE SEQUENCE [LARGE SCALE GENOMIC DNA]</scope>
    <source>
        <strain evidence="9">cv. SF193</strain>
    </source>
</reference>
<dbReference type="Gene3D" id="3.30.40.10">
    <property type="entry name" value="Zinc/RING finger domain, C3HC4 (zinc finger)"/>
    <property type="match status" value="1"/>
</dbReference>
<dbReference type="SMART" id="SM00184">
    <property type="entry name" value="RING"/>
    <property type="match status" value="1"/>
</dbReference>
<keyword evidence="5" id="KW-0175">Coiled coil</keyword>
<organism evidence="8 9">
    <name type="scientific">Helianthus annuus</name>
    <name type="common">Common sunflower</name>
    <dbReference type="NCBI Taxonomy" id="4232"/>
    <lineage>
        <taxon>Eukaryota</taxon>
        <taxon>Viridiplantae</taxon>
        <taxon>Streptophyta</taxon>
        <taxon>Embryophyta</taxon>
        <taxon>Tracheophyta</taxon>
        <taxon>Spermatophyta</taxon>
        <taxon>Magnoliopsida</taxon>
        <taxon>eudicotyledons</taxon>
        <taxon>Gunneridae</taxon>
        <taxon>Pentapetalae</taxon>
        <taxon>asterids</taxon>
        <taxon>campanulids</taxon>
        <taxon>Asterales</taxon>
        <taxon>Asteraceae</taxon>
        <taxon>Asteroideae</taxon>
        <taxon>Heliantheae alliance</taxon>
        <taxon>Heliantheae</taxon>
        <taxon>Helianthus</taxon>
    </lineage>
</organism>
<evidence type="ECO:0000256" key="6">
    <source>
        <dbReference type="SAM" id="MobiDB-lite"/>
    </source>
</evidence>
<feature type="compositionally biased region" description="Polar residues" evidence="6">
    <location>
        <begin position="74"/>
        <end position="86"/>
    </location>
</feature>
<dbReference type="Pfam" id="PF13445">
    <property type="entry name" value="zf-RING_UBOX"/>
    <property type="match status" value="1"/>
</dbReference>
<keyword evidence="2 4" id="KW-0863">Zinc-finger</keyword>
<feature type="domain" description="RING-type" evidence="7">
    <location>
        <begin position="11"/>
        <end position="58"/>
    </location>
</feature>
<proteinExistence type="predicted"/>
<evidence type="ECO:0000256" key="4">
    <source>
        <dbReference type="PROSITE-ProRule" id="PRU00175"/>
    </source>
</evidence>
<dbReference type="PANTHER" id="PTHR47344">
    <property type="entry name" value="RING ZINC FINGER PROTEIN-RELATED"/>
    <property type="match status" value="1"/>
</dbReference>
<gene>
    <name evidence="8" type="ORF">HannXRQ_Chr06g0170331</name>
</gene>
<dbReference type="InterPro" id="IPR013083">
    <property type="entry name" value="Znf_RING/FYVE/PHD"/>
</dbReference>
<dbReference type="InParanoid" id="A0A251UJ33"/>
<sequence length="473" mass="52199">MSDETTQALICSICHEDLNPTVEDLQAISICGHVFHELCLQQRLEYCSKGKKQCPICKQTCAASNVSRLYFQSAGDSNDSNPSQKPQTHKEDSRELKLEVRRLERKVNALNSALESREDDITNVSNELCVCKEQLKKEASLKNETLEQTLTIHRKLNLKTQELSETEKECINLQNGNMDLAKELAALKLVSDLNLEENEIVKLASLGTKPHSEESVDIIKKSLGARGELYKDLMVKCNNLARNVARSHEQLEKAKEQIEELEKLKKKIQNLETAKEMKVIKEPVIHLGKTKRLRVCENISESNKKDGVSSYISIDDDDAPKVSVSFKFSSNDSVPQGTKSAKTGALYISKNVHETSESGQDKPLFNIAKEASSPVVNPQEADFCFSSGLLDATKRHSGKWCKNGQSKTSGDLIAVGADGRGGTIKVLKSPNYSSLSSRGSTISAKSSKLGAKASSLQSRGLLQIDHFFSKASQ</sequence>
<dbReference type="InterPro" id="IPR027370">
    <property type="entry name" value="Znf-RING_euk"/>
</dbReference>
<evidence type="ECO:0000313" key="9">
    <source>
        <dbReference type="Proteomes" id="UP000215914"/>
    </source>
</evidence>
<dbReference type="AlphaFoldDB" id="A0A251UJ33"/>
<keyword evidence="9" id="KW-1185">Reference proteome</keyword>
<dbReference type="SUPFAM" id="SSF57850">
    <property type="entry name" value="RING/U-box"/>
    <property type="match status" value="1"/>
</dbReference>
<name>A0A251UJ33_HELAN</name>
<dbReference type="CDD" id="cd16448">
    <property type="entry name" value="RING-H2"/>
    <property type="match status" value="1"/>
</dbReference>
<keyword evidence="1" id="KW-0479">Metal-binding</keyword>
<dbReference type="GO" id="GO:0008270">
    <property type="term" value="F:zinc ion binding"/>
    <property type="evidence" value="ECO:0007669"/>
    <property type="project" value="UniProtKB-KW"/>
</dbReference>
<evidence type="ECO:0000259" key="7">
    <source>
        <dbReference type="PROSITE" id="PS50089"/>
    </source>
</evidence>
<evidence type="ECO:0000313" key="8">
    <source>
        <dbReference type="EMBL" id="OTG22331.1"/>
    </source>
</evidence>
<protein>
    <submittedName>
        <fullName evidence="8">Putative RING/U-box superfamily protein</fullName>
    </submittedName>
</protein>
<dbReference type="PROSITE" id="PS50089">
    <property type="entry name" value="ZF_RING_2"/>
    <property type="match status" value="1"/>
</dbReference>
<dbReference type="STRING" id="4232.A0A251UJ33"/>
<feature type="coiled-coil region" evidence="5">
    <location>
        <begin position="237"/>
        <end position="281"/>
    </location>
</feature>
<evidence type="ECO:0000256" key="5">
    <source>
        <dbReference type="SAM" id="Coils"/>
    </source>
</evidence>
<keyword evidence="3" id="KW-0862">Zinc</keyword>
<dbReference type="OMA" id="EHFFGKA"/>
<dbReference type="Proteomes" id="UP000215914">
    <property type="component" value="Chromosome 6"/>
</dbReference>
<dbReference type="InterPro" id="IPR001841">
    <property type="entry name" value="Znf_RING"/>
</dbReference>
<dbReference type="FunCoup" id="A0A251UJ33">
    <property type="interactions" value="129"/>
</dbReference>
<evidence type="ECO:0000256" key="3">
    <source>
        <dbReference type="ARBA" id="ARBA00022833"/>
    </source>
</evidence>
<dbReference type="PANTHER" id="PTHR47344:SF1">
    <property type="entry name" value="RING ZINC FINGER PROTEIN-RELATED"/>
    <property type="match status" value="1"/>
</dbReference>
<accession>A0A251UJ33</accession>